<dbReference type="Proteomes" id="UP000235392">
    <property type="component" value="Unassembled WGS sequence"/>
</dbReference>
<sequence>MQLHQGRILISSEDNPWGDVVAAGERLVPACRAGTSLHQPAEGLFLSEQVQAGTCLARDNSLASWYKLVPAWRGVIRWSTCSARDNSSMNRYKLGPAGQGDIPWQAGASQYLLAKE</sequence>
<dbReference type="EMBL" id="PGCI01000398">
    <property type="protein sequence ID" value="PLW27629.1"/>
    <property type="molecule type" value="Genomic_DNA"/>
</dbReference>
<proteinExistence type="predicted"/>
<dbReference type="AlphaFoldDB" id="A0A2N5TQ50"/>
<reference evidence="1 2" key="1">
    <citation type="submission" date="2017-11" db="EMBL/GenBank/DDBJ databases">
        <title>De novo assembly and phasing of dikaryotic genomes from two isolates of Puccinia coronata f. sp. avenae, the causal agent of oat crown rust.</title>
        <authorList>
            <person name="Miller M.E."/>
            <person name="Zhang Y."/>
            <person name="Omidvar V."/>
            <person name="Sperschneider J."/>
            <person name="Schwessinger B."/>
            <person name="Raley C."/>
            <person name="Palmer J.M."/>
            <person name="Garnica D."/>
            <person name="Upadhyaya N."/>
            <person name="Rathjen J."/>
            <person name="Taylor J.M."/>
            <person name="Park R.F."/>
            <person name="Dodds P.N."/>
            <person name="Hirsch C.D."/>
            <person name="Kianian S.F."/>
            <person name="Figueroa M."/>
        </authorList>
    </citation>
    <scope>NUCLEOTIDE SEQUENCE [LARGE SCALE GENOMIC DNA]</scope>
    <source>
        <strain evidence="1">12SD80</strain>
    </source>
</reference>
<accession>A0A2N5TQ50</accession>
<organism evidence="1 2">
    <name type="scientific">Puccinia coronata f. sp. avenae</name>
    <dbReference type="NCBI Taxonomy" id="200324"/>
    <lineage>
        <taxon>Eukaryota</taxon>
        <taxon>Fungi</taxon>
        <taxon>Dikarya</taxon>
        <taxon>Basidiomycota</taxon>
        <taxon>Pucciniomycotina</taxon>
        <taxon>Pucciniomycetes</taxon>
        <taxon>Pucciniales</taxon>
        <taxon>Pucciniaceae</taxon>
        <taxon>Puccinia</taxon>
    </lineage>
</organism>
<gene>
    <name evidence="1" type="ORF">PCASD_21161</name>
</gene>
<evidence type="ECO:0000313" key="2">
    <source>
        <dbReference type="Proteomes" id="UP000235392"/>
    </source>
</evidence>
<evidence type="ECO:0000313" key="1">
    <source>
        <dbReference type="EMBL" id="PLW27629.1"/>
    </source>
</evidence>
<protein>
    <submittedName>
        <fullName evidence="1">Uncharacterized protein</fullName>
    </submittedName>
</protein>
<comment type="caution">
    <text evidence="1">The sequence shown here is derived from an EMBL/GenBank/DDBJ whole genome shotgun (WGS) entry which is preliminary data.</text>
</comment>
<name>A0A2N5TQ50_9BASI</name>